<keyword evidence="2" id="KW-1185">Reference proteome</keyword>
<name>A0ABV7JKV5_9SPHI</name>
<evidence type="ECO:0000313" key="1">
    <source>
        <dbReference type="EMBL" id="MFC3198710.1"/>
    </source>
</evidence>
<dbReference type="Gene3D" id="2.60.40.1820">
    <property type="match status" value="1"/>
</dbReference>
<protein>
    <recommendedName>
        <fullName evidence="3">Late embryogenesis abundant protein LEA-2 subgroup domain-containing protein</fullName>
    </recommendedName>
</protein>
<reference evidence="2" key="1">
    <citation type="journal article" date="2019" name="Int. J. Syst. Evol. Microbiol.">
        <title>The Global Catalogue of Microorganisms (GCM) 10K type strain sequencing project: providing services to taxonomists for standard genome sequencing and annotation.</title>
        <authorList>
            <consortium name="The Broad Institute Genomics Platform"/>
            <consortium name="The Broad Institute Genome Sequencing Center for Infectious Disease"/>
            <person name="Wu L."/>
            <person name="Ma J."/>
        </authorList>
    </citation>
    <scope>NUCLEOTIDE SEQUENCE [LARGE SCALE GENOMIC DNA]</scope>
    <source>
        <strain evidence="2">KCTC 52416</strain>
    </source>
</reference>
<accession>A0ABV7JKV5</accession>
<dbReference type="SUPFAM" id="SSF117070">
    <property type="entry name" value="LEA14-like"/>
    <property type="match status" value="1"/>
</dbReference>
<proteinExistence type="predicted"/>
<organism evidence="1 2">
    <name type="scientific">Parapedobacter deserti</name>
    <dbReference type="NCBI Taxonomy" id="1912957"/>
    <lineage>
        <taxon>Bacteria</taxon>
        <taxon>Pseudomonadati</taxon>
        <taxon>Bacteroidota</taxon>
        <taxon>Sphingobacteriia</taxon>
        <taxon>Sphingobacteriales</taxon>
        <taxon>Sphingobacteriaceae</taxon>
        <taxon>Parapedobacter</taxon>
    </lineage>
</organism>
<sequence>MTKLVADGKVDISRMPGVALGFFNRDIPLSGVLNVRITNPTTNLAGIRQFAYKIAVEGNELVEGTSDYPIEVPPGETIVVPLKLQTNIYEFLSDRQTLNKLLTFLQRTREGITDEQVNLTFSIKPTLALGNKAINYPGYIRVDKKIDAAQLLKSGLLR</sequence>
<gene>
    <name evidence="1" type="ORF">ACFOET_13900</name>
</gene>
<evidence type="ECO:0008006" key="3">
    <source>
        <dbReference type="Google" id="ProtNLM"/>
    </source>
</evidence>
<evidence type="ECO:0000313" key="2">
    <source>
        <dbReference type="Proteomes" id="UP001595526"/>
    </source>
</evidence>
<dbReference type="EMBL" id="JBHRTA010000038">
    <property type="protein sequence ID" value="MFC3198710.1"/>
    <property type="molecule type" value="Genomic_DNA"/>
</dbReference>
<dbReference type="Proteomes" id="UP001595526">
    <property type="component" value="Unassembled WGS sequence"/>
</dbReference>
<comment type="caution">
    <text evidence="1">The sequence shown here is derived from an EMBL/GenBank/DDBJ whole genome shotgun (WGS) entry which is preliminary data.</text>
</comment>